<dbReference type="InterPro" id="IPR011990">
    <property type="entry name" value="TPR-like_helical_dom_sf"/>
</dbReference>
<dbReference type="Gene3D" id="1.25.40.10">
    <property type="entry name" value="Tetratricopeptide repeat domain"/>
    <property type="match status" value="1"/>
</dbReference>
<dbReference type="OrthoDB" id="185373at2759"/>
<protein>
    <submittedName>
        <fullName evidence="5">Pentatricopeptide repeat-containing protein, mitochondrial</fullName>
    </submittedName>
</protein>
<reference evidence="5 6" key="1">
    <citation type="journal article" date="2019" name="Nat. Plants">
        <title>Stout camphor tree genome fills gaps in understanding of flowering plant genome evolution.</title>
        <authorList>
            <person name="Chaw S.M."/>
            <person name="Liu Y.C."/>
            <person name="Wu Y.W."/>
            <person name="Wang H.Y."/>
            <person name="Lin C.I."/>
            <person name="Wu C.S."/>
            <person name="Ke H.M."/>
            <person name="Chang L.Y."/>
            <person name="Hsu C.Y."/>
            <person name="Yang H.T."/>
            <person name="Sudianto E."/>
            <person name="Hsu M.H."/>
            <person name="Wu K.P."/>
            <person name="Wang L.N."/>
            <person name="Leebens-Mack J.H."/>
            <person name="Tsai I.J."/>
        </authorList>
    </citation>
    <scope>NUCLEOTIDE SEQUENCE [LARGE SCALE GENOMIC DNA]</scope>
    <source>
        <strain evidence="6">cv. Chaw 1501</strain>
        <tissue evidence="5">Young leaves</tissue>
    </source>
</reference>
<dbReference type="STRING" id="337451.A0A443PNY6"/>
<keyword evidence="6" id="KW-1185">Reference proteome</keyword>
<dbReference type="Pfam" id="PF13812">
    <property type="entry name" value="PPR_3"/>
    <property type="match status" value="1"/>
</dbReference>
<evidence type="ECO:0000256" key="2">
    <source>
        <dbReference type="ARBA" id="ARBA00022737"/>
    </source>
</evidence>
<accession>A0A443PNY6</accession>
<dbReference type="NCBIfam" id="TIGR00756">
    <property type="entry name" value="PPR"/>
    <property type="match status" value="1"/>
</dbReference>
<evidence type="ECO:0000256" key="1">
    <source>
        <dbReference type="ARBA" id="ARBA00007626"/>
    </source>
</evidence>
<gene>
    <name evidence="5" type="ORF">CKAN_02168900</name>
</gene>
<dbReference type="Pfam" id="PF01535">
    <property type="entry name" value="PPR"/>
    <property type="match status" value="1"/>
</dbReference>
<organism evidence="5 6">
    <name type="scientific">Cinnamomum micranthum f. kanehirae</name>
    <dbReference type="NCBI Taxonomy" id="337451"/>
    <lineage>
        <taxon>Eukaryota</taxon>
        <taxon>Viridiplantae</taxon>
        <taxon>Streptophyta</taxon>
        <taxon>Embryophyta</taxon>
        <taxon>Tracheophyta</taxon>
        <taxon>Spermatophyta</taxon>
        <taxon>Magnoliopsida</taxon>
        <taxon>Magnoliidae</taxon>
        <taxon>Laurales</taxon>
        <taxon>Lauraceae</taxon>
        <taxon>Cinnamomum</taxon>
    </lineage>
</organism>
<dbReference type="PROSITE" id="PS51375">
    <property type="entry name" value="PPR"/>
    <property type="match status" value="1"/>
</dbReference>
<dbReference type="InterPro" id="IPR002885">
    <property type="entry name" value="PPR_rpt"/>
</dbReference>
<evidence type="ECO:0000313" key="6">
    <source>
        <dbReference type="Proteomes" id="UP000283530"/>
    </source>
</evidence>
<dbReference type="EMBL" id="QPKB01000009">
    <property type="protein sequence ID" value="RWR92477.1"/>
    <property type="molecule type" value="Genomic_DNA"/>
</dbReference>
<dbReference type="PANTHER" id="PTHR45717">
    <property type="entry name" value="OS12G0527900 PROTEIN"/>
    <property type="match status" value="1"/>
</dbReference>
<dbReference type="Proteomes" id="UP000283530">
    <property type="component" value="Unassembled WGS sequence"/>
</dbReference>
<dbReference type="AlphaFoldDB" id="A0A443PNY6"/>
<evidence type="ECO:0000256" key="3">
    <source>
        <dbReference type="PROSITE-ProRule" id="PRU00708"/>
    </source>
</evidence>
<comment type="caution">
    <text evidence="5">The sequence shown here is derived from an EMBL/GenBank/DDBJ whole genome shotgun (WGS) entry which is preliminary data.</text>
</comment>
<name>A0A443PNY6_9MAGN</name>
<dbReference type="FunFam" id="1.25.40.10:FF:001248">
    <property type="entry name" value="Pentatricopeptide repeat-containing protein At5g09450, mitochondrial"/>
    <property type="match status" value="1"/>
</dbReference>
<sequence length="441" mass="50399">MVGPLSLSPRGPSKQSQSQDQLVHEDQDHPFQSSLPKKTMATRSFFLKLSRNLLRSPPSLILRESKPSNRSLSSGALDLDPVEESPQVADDLKSRIFRLRFPKRSATAALQRWVGEGKKVTLPELRQIAKDLRKSQRYKHALEISEWMVTHQEFEVSDHDYAVRIDLMTRVFGTNAAEEFFKGLPPTAKTCETYTALLHSFAAAKQTEKAEELFEEIKESDLTLSALPYNEMMTLYMSIGQLNKISLVVEELKRQKVSPDLFTYNLWASACAATLDINGVRRILDEMTHDGSSSNEGWKMYAALTNIYITATRLVDSNSSPVEADKKITQREWITYDFLIIFYTGMAHKERVSEIWKSLRMTSQKMTSRNYICILSSYIMLGQLKEAEEVIDQWKQLVPDFDISACKRLFDAFSEAGFVEKAESLRQLLAVKDCNLVDWHQ</sequence>
<keyword evidence="2" id="KW-0677">Repeat</keyword>
<feature type="region of interest" description="Disordered" evidence="4">
    <location>
        <begin position="1"/>
        <end position="36"/>
    </location>
</feature>
<proteinExistence type="inferred from homology"/>
<comment type="similarity">
    <text evidence="1">Belongs to the PPR family. P subfamily.</text>
</comment>
<evidence type="ECO:0000256" key="4">
    <source>
        <dbReference type="SAM" id="MobiDB-lite"/>
    </source>
</evidence>
<dbReference type="PANTHER" id="PTHR45717:SF4">
    <property type="entry name" value="OS04G0450200 PROTEIN"/>
    <property type="match status" value="1"/>
</dbReference>
<dbReference type="GO" id="GO:0003729">
    <property type="term" value="F:mRNA binding"/>
    <property type="evidence" value="ECO:0007669"/>
    <property type="project" value="UniProtKB-ARBA"/>
</dbReference>
<evidence type="ECO:0000313" key="5">
    <source>
        <dbReference type="EMBL" id="RWR92477.1"/>
    </source>
</evidence>
<feature type="repeat" description="PPR" evidence="3">
    <location>
        <begin position="190"/>
        <end position="224"/>
    </location>
</feature>
<dbReference type="GO" id="GO:0005739">
    <property type="term" value="C:mitochondrion"/>
    <property type="evidence" value="ECO:0007669"/>
    <property type="project" value="TreeGrafter"/>
</dbReference>